<evidence type="ECO:0000313" key="5">
    <source>
        <dbReference type="Proteomes" id="UP000440732"/>
    </source>
</evidence>
<accession>A0A6A3TKX2</accession>
<dbReference type="Proteomes" id="UP000460718">
    <property type="component" value="Unassembled WGS sequence"/>
</dbReference>
<organism evidence="4 5">
    <name type="scientific">Phytophthora fragariae</name>
    <dbReference type="NCBI Taxonomy" id="53985"/>
    <lineage>
        <taxon>Eukaryota</taxon>
        <taxon>Sar</taxon>
        <taxon>Stramenopiles</taxon>
        <taxon>Oomycota</taxon>
        <taxon>Peronosporomycetes</taxon>
        <taxon>Peronosporales</taxon>
        <taxon>Peronosporaceae</taxon>
        <taxon>Phytophthora</taxon>
    </lineage>
</organism>
<feature type="domain" description="SWIM-type" evidence="2">
    <location>
        <begin position="45"/>
        <end position="76"/>
    </location>
</feature>
<evidence type="ECO:0000259" key="2">
    <source>
        <dbReference type="PROSITE" id="PS50966"/>
    </source>
</evidence>
<keyword evidence="1" id="KW-0863">Zinc-finger</keyword>
<sequence>MSAEIVHRVQGTDLILVRISLGQRPADFDEDLKAVAATAAASGGWVVDATGRSCMCPVWKKSAMCFHVIKATQFAQLPCPGLNGSGKTWSLLKLQQHIETQQLRGELPATFRLASLSLDAHRELVAMNGHRVVADAFWEASGRPSLAN</sequence>
<dbReference type="EMBL" id="QXFW01000504">
    <property type="protein sequence ID" value="KAE9010287.1"/>
    <property type="molecule type" value="Genomic_DNA"/>
</dbReference>
<dbReference type="InterPro" id="IPR007527">
    <property type="entry name" value="Znf_SWIM"/>
</dbReference>
<gene>
    <name evidence="4" type="ORF">PF006_g13798</name>
    <name evidence="3" type="ORF">PF011_g9885</name>
</gene>
<evidence type="ECO:0000313" key="4">
    <source>
        <dbReference type="EMBL" id="KAE9139207.1"/>
    </source>
</evidence>
<proteinExistence type="predicted"/>
<evidence type="ECO:0000313" key="3">
    <source>
        <dbReference type="EMBL" id="KAE9010287.1"/>
    </source>
</evidence>
<dbReference type="EMBL" id="QXGA01000836">
    <property type="protein sequence ID" value="KAE9139207.1"/>
    <property type="molecule type" value="Genomic_DNA"/>
</dbReference>
<keyword evidence="1" id="KW-0479">Metal-binding</keyword>
<comment type="caution">
    <text evidence="4">The sequence shown here is derived from an EMBL/GenBank/DDBJ whole genome shotgun (WGS) entry which is preliminary data.</text>
</comment>
<dbReference type="AlphaFoldDB" id="A0A6A3TKX2"/>
<name>A0A6A3TKX2_9STRA</name>
<keyword evidence="1" id="KW-0862">Zinc</keyword>
<dbReference type="GO" id="GO:0008270">
    <property type="term" value="F:zinc ion binding"/>
    <property type="evidence" value="ECO:0007669"/>
    <property type="project" value="UniProtKB-KW"/>
</dbReference>
<dbReference type="Proteomes" id="UP000440732">
    <property type="component" value="Unassembled WGS sequence"/>
</dbReference>
<evidence type="ECO:0000313" key="6">
    <source>
        <dbReference type="Proteomes" id="UP000460718"/>
    </source>
</evidence>
<dbReference type="PROSITE" id="PS50966">
    <property type="entry name" value="ZF_SWIM"/>
    <property type="match status" value="1"/>
</dbReference>
<reference evidence="4 5" key="1">
    <citation type="submission" date="2018-08" db="EMBL/GenBank/DDBJ databases">
        <title>Genomic investigation of the strawberry pathogen Phytophthora fragariae indicates pathogenicity is determined by transcriptional variation in three key races.</title>
        <authorList>
            <person name="Adams T.M."/>
            <person name="Armitage A.D."/>
            <person name="Sobczyk M.K."/>
            <person name="Bates H.J."/>
            <person name="Dunwell J.M."/>
            <person name="Nellist C.F."/>
            <person name="Harrison R.J."/>
        </authorList>
    </citation>
    <scope>NUCLEOTIDE SEQUENCE [LARGE SCALE GENOMIC DNA]</scope>
    <source>
        <strain evidence="4 5">NOV-5</strain>
        <strain evidence="3 6">SCRP245</strain>
    </source>
</reference>
<protein>
    <recommendedName>
        <fullName evidence="2">SWIM-type domain-containing protein</fullName>
    </recommendedName>
</protein>
<evidence type="ECO:0000256" key="1">
    <source>
        <dbReference type="PROSITE-ProRule" id="PRU00325"/>
    </source>
</evidence>